<dbReference type="RefSeq" id="WP_127152489.1">
    <property type="nucleotide sequence ID" value="NZ_CP029042.1"/>
</dbReference>
<dbReference type="Proteomes" id="UP000275579">
    <property type="component" value="Chromosome"/>
</dbReference>
<sequence>MISHITIDQRDIAYDSRAQQAALSVTVHHRDGATEPSLLVMDPGQVELYAIQLDQAIAKRKSAQEEAWR</sequence>
<organism evidence="1 2">
    <name type="scientific">Streptomyces lydicus</name>
    <dbReference type="NCBI Taxonomy" id="47763"/>
    <lineage>
        <taxon>Bacteria</taxon>
        <taxon>Bacillati</taxon>
        <taxon>Actinomycetota</taxon>
        <taxon>Actinomycetes</taxon>
        <taxon>Kitasatosporales</taxon>
        <taxon>Streptomycetaceae</taxon>
        <taxon>Streptomyces</taxon>
    </lineage>
</organism>
<reference evidence="1 2" key="1">
    <citation type="submission" date="2018-04" db="EMBL/GenBank/DDBJ databases">
        <title>Complete genome sequences of Streptomyces lydicus strain WYEC and characterization of antagonistic properties of biological control agents.</title>
        <authorList>
            <person name="Mariita R.M."/>
            <person name="Sello J.K."/>
        </authorList>
    </citation>
    <scope>NUCLEOTIDE SEQUENCE [LARGE SCALE GENOMIC DNA]</scope>
    <source>
        <strain evidence="1 2">WYEC 108</strain>
    </source>
</reference>
<evidence type="ECO:0000313" key="2">
    <source>
        <dbReference type="Proteomes" id="UP000275579"/>
    </source>
</evidence>
<name>A0A3Q9K6V1_9ACTN</name>
<proteinExistence type="predicted"/>
<evidence type="ECO:0000313" key="1">
    <source>
        <dbReference type="EMBL" id="AZS73511.1"/>
    </source>
</evidence>
<dbReference type="EMBL" id="CP029042">
    <property type="protein sequence ID" value="AZS73511.1"/>
    <property type="molecule type" value="Genomic_DNA"/>
</dbReference>
<accession>A0A3Q9K6V1</accession>
<protein>
    <submittedName>
        <fullName evidence="1">Uncharacterized protein</fullName>
    </submittedName>
</protein>
<dbReference type="AlphaFoldDB" id="A0A3Q9K6V1"/>
<gene>
    <name evidence="1" type="ORF">DDE74_23455</name>
</gene>